<evidence type="ECO:0000313" key="1">
    <source>
        <dbReference type="EMBL" id="KAF4314856.1"/>
    </source>
</evidence>
<reference evidence="1" key="1">
    <citation type="journal article" date="2015" name="Genom Data">
        <title>Draft genome sequences of Phytophthora kernoviae and Phytophthora ramorum lineage EU2 from Scotland.</title>
        <authorList>
            <person name="Sambles C."/>
            <person name="Schlenzig A."/>
            <person name="O'Neill P."/>
            <person name="Grant M."/>
            <person name="Studholme D.J."/>
        </authorList>
    </citation>
    <scope>NUCLEOTIDE SEQUENCE</scope>
    <source>
        <strain evidence="1">00238/432</strain>
    </source>
</reference>
<sequence>MIHITGSSDVYALEIHVLDRQGAKPGIYLTLFQYCCKYSVDHRTQLEESIHQEDKKLKYVEVRELFQLSSKGDDVTLASRHNFDSKLNKGEVLTVKKLQQYPQTLEQSVKPKKSKKIQALWG</sequence>
<comment type="caution">
    <text evidence="1">The sequence shown here is derived from an EMBL/GenBank/DDBJ whole genome shotgun (WGS) entry which is preliminary data.</text>
</comment>
<dbReference type="AlphaFoldDB" id="A0A8J4W7W9"/>
<protein>
    <submittedName>
        <fullName evidence="1">Uncharacterized protein</fullName>
    </submittedName>
</protein>
<dbReference type="Proteomes" id="UP000702964">
    <property type="component" value="Unassembled WGS sequence"/>
</dbReference>
<organism evidence="1 2">
    <name type="scientific">Phytophthora kernoviae 00238/432</name>
    <dbReference type="NCBI Taxonomy" id="1284355"/>
    <lineage>
        <taxon>Eukaryota</taxon>
        <taxon>Sar</taxon>
        <taxon>Stramenopiles</taxon>
        <taxon>Oomycota</taxon>
        <taxon>Peronosporomycetes</taxon>
        <taxon>Peronosporales</taxon>
        <taxon>Peronosporaceae</taxon>
        <taxon>Phytophthora</taxon>
    </lineage>
</organism>
<reference evidence="1" key="2">
    <citation type="submission" date="2020-02" db="EMBL/GenBank/DDBJ databases">
        <authorList>
            <person name="Studholme D.J."/>
        </authorList>
    </citation>
    <scope>NUCLEOTIDE SEQUENCE</scope>
    <source>
        <strain evidence="1">00238/432</strain>
    </source>
</reference>
<evidence type="ECO:0000313" key="2">
    <source>
        <dbReference type="Proteomes" id="UP000702964"/>
    </source>
</evidence>
<proteinExistence type="predicted"/>
<dbReference type="EMBL" id="AOFI03001291">
    <property type="protein sequence ID" value="KAF4314856.1"/>
    <property type="molecule type" value="Genomic_DNA"/>
</dbReference>
<gene>
    <name evidence="1" type="ORF">G195_011465</name>
</gene>
<accession>A0A8J4W7W9</accession>
<name>A0A8J4W7W9_9STRA</name>